<keyword evidence="7" id="KW-0067">ATP-binding</keyword>
<dbReference type="GO" id="GO:0005524">
    <property type="term" value="F:ATP binding"/>
    <property type="evidence" value="ECO:0007669"/>
    <property type="project" value="UniProtKB-KW"/>
</dbReference>
<reference evidence="10 11" key="1">
    <citation type="submission" date="2020-04" db="EMBL/GenBank/DDBJ databases">
        <authorList>
            <person name="Hogendoorn C."/>
        </authorList>
    </citation>
    <scope>NUCLEOTIDE SEQUENCE [LARGE SCALE GENOMIC DNA]</scope>
    <source>
        <strain evidence="10">COOX1</strain>
    </source>
</reference>
<keyword evidence="3" id="KW-0597">Phosphoprotein</keyword>
<evidence type="ECO:0000256" key="3">
    <source>
        <dbReference type="ARBA" id="ARBA00022553"/>
    </source>
</evidence>
<dbReference type="CDD" id="cd00082">
    <property type="entry name" value="HisKA"/>
    <property type="match status" value="1"/>
</dbReference>
<evidence type="ECO:0000313" key="11">
    <source>
        <dbReference type="Proteomes" id="UP000502196"/>
    </source>
</evidence>
<dbReference type="Pfam" id="PF02518">
    <property type="entry name" value="HATPase_c"/>
    <property type="match status" value="1"/>
</dbReference>
<protein>
    <recommendedName>
        <fullName evidence="2">histidine kinase</fullName>
        <ecNumber evidence="2">2.7.13.3</ecNumber>
    </recommendedName>
</protein>
<dbReference type="RefSeq" id="WP_170085305.1">
    <property type="nucleotide sequence ID" value="NZ_CP047972.1"/>
</dbReference>
<evidence type="ECO:0000256" key="8">
    <source>
        <dbReference type="ARBA" id="ARBA00023012"/>
    </source>
</evidence>
<dbReference type="AlphaFoldDB" id="A0A6F9E6T0"/>
<dbReference type="EMBL" id="LR792683">
    <property type="protein sequence ID" value="CAB3392227.1"/>
    <property type="molecule type" value="Genomic_DNA"/>
</dbReference>
<keyword evidence="4" id="KW-0808">Transferase</keyword>
<dbReference type="EC" id="2.7.13.3" evidence="2"/>
<evidence type="ECO:0000256" key="7">
    <source>
        <dbReference type="ARBA" id="ARBA00022840"/>
    </source>
</evidence>
<keyword evidence="5" id="KW-0547">Nucleotide-binding</keyword>
<keyword evidence="8" id="KW-0902">Two-component regulatory system</keyword>
<dbReference type="Pfam" id="PF00512">
    <property type="entry name" value="HisKA"/>
    <property type="match status" value="1"/>
</dbReference>
<gene>
    <name evidence="10" type="ORF">COOX1_1305</name>
</gene>
<feature type="domain" description="Histidine kinase" evidence="9">
    <location>
        <begin position="231"/>
        <end position="443"/>
    </location>
</feature>
<dbReference type="Gene3D" id="3.30.565.10">
    <property type="entry name" value="Histidine kinase-like ATPase, C-terminal domain"/>
    <property type="match status" value="1"/>
</dbReference>
<evidence type="ECO:0000256" key="4">
    <source>
        <dbReference type="ARBA" id="ARBA00022679"/>
    </source>
</evidence>
<evidence type="ECO:0000313" key="10">
    <source>
        <dbReference type="EMBL" id="CAB3392227.1"/>
    </source>
</evidence>
<dbReference type="PROSITE" id="PS50109">
    <property type="entry name" value="HIS_KIN"/>
    <property type="match status" value="1"/>
</dbReference>
<dbReference type="PRINTS" id="PR00344">
    <property type="entry name" value="BCTRLSENSOR"/>
</dbReference>
<dbReference type="PANTHER" id="PTHR43065:SF42">
    <property type="entry name" value="TWO-COMPONENT SENSOR PPRA"/>
    <property type="match status" value="1"/>
</dbReference>
<evidence type="ECO:0000256" key="6">
    <source>
        <dbReference type="ARBA" id="ARBA00022777"/>
    </source>
</evidence>
<evidence type="ECO:0000256" key="1">
    <source>
        <dbReference type="ARBA" id="ARBA00000085"/>
    </source>
</evidence>
<evidence type="ECO:0000256" key="2">
    <source>
        <dbReference type="ARBA" id="ARBA00012438"/>
    </source>
</evidence>
<dbReference type="InterPro" id="IPR003594">
    <property type="entry name" value="HATPase_dom"/>
</dbReference>
<dbReference type="Gene3D" id="1.10.287.130">
    <property type="match status" value="1"/>
</dbReference>
<dbReference type="GO" id="GO:0000155">
    <property type="term" value="F:phosphorelay sensor kinase activity"/>
    <property type="evidence" value="ECO:0007669"/>
    <property type="project" value="InterPro"/>
</dbReference>
<dbReference type="SMART" id="SM00387">
    <property type="entry name" value="HATPase_c"/>
    <property type="match status" value="1"/>
</dbReference>
<comment type="catalytic activity">
    <reaction evidence="1">
        <text>ATP + protein L-histidine = ADP + protein N-phospho-L-histidine.</text>
        <dbReference type="EC" id="2.7.13.3"/>
    </reaction>
</comment>
<dbReference type="InterPro" id="IPR005467">
    <property type="entry name" value="His_kinase_dom"/>
</dbReference>
<dbReference type="InterPro" id="IPR003661">
    <property type="entry name" value="HisK_dim/P_dom"/>
</dbReference>
<sequence length="459" mass="51417">MWYKLKPTNPRQIKCTVKLELEKLTGVYSSKKTYYRELQQTVYTLATRNVQLELLNRLVTEFHVQGSPVEWVGFLGSLLEGWPGLNRIILTLREIEDQTTLTIYDTSGRNATMIPVPGDRCTTLDKDLPSAEGLGGDFRAEGIMEADFLAAEDDRLWFRLLGRANARFGALILTFHPRSTAWTKDEQFLARFTDHLQVCLENALLYRRIQRYQRELRQINRFAIMGEIAGEVAHELNGPLTILLGNAQLLMKQLDEGMLRELGEDILSAGLRCRDAVQRLLVVARGGEVHLQPEVTSLERIVDDALQSLYCVFKERAIDVRLFFSQGPLYTWGVSSELVQMVTHLLSNACDAMQDQPVRRLILSSNRKDGSLLLRCSDTGPGIDPSILPDLFKPFITSKPPGKGTGLGLSSARRIARKYGGDVLLENTGPEGTVFSVLLPAVHSTQGGEVTHNDPRPGR</sequence>
<dbReference type="SMART" id="SM00388">
    <property type="entry name" value="HisKA"/>
    <property type="match status" value="1"/>
</dbReference>
<keyword evidence="6" id="KW-0418">Kinase</keyword>
<dbReference type="SUPFAM" id="SSF47384">
    <property type="entry name" value="Homodimeric domain of signal transducing histidine kinase"/>
    <property type="match status" value="1"/>
</dbReference>
<evidence type="ECO:0000259" key="9">
    <source>
        <dbReference type="PROSITE" id="PS50109"/>
    </source>
</evidence>
<dbReference type="InterPro" id="IPR036097">
    <property type="entry name" value="HisK_dim/P_sf"/>
</dbReference>
<dbReference type="InterPro" id="IPR004358">
    <property type="entry name" value="Sig_transdc_His_kin-like_C"/>
</dbReference>
<accession>A0A6F9E6T0</accession>
<evidence type="ECO:0000256" key="5">
    <source>
        <dbReference type="ARBA" id="ARBA00022741"/>
    </source>
</evidence>
<dbReference type="Proteomes" id="UP000502196">
    <property type="component" value="Chromosome"/>
</dbReference>
<dbReference type="PANTHER" id="PTHR43065">
    <property type="entry name" value="SENSOR HISTIDINE KINASE"/>
    <property type="match status" value="1"/>
</dbReference>
<proteinExistence type="predicted"/>
<dbReference type="InterPro" id="IPR036890">
    <property type="entry name" value="HATPase_C_sf"/>
</dbReference>
<dbReference type="SUPFAM" id="SSF55874">
    <property type="entry name" value="ATPase domain of HSP90 chaperone/DNA topoisomerase II/histidine kinase"/>
    <property type="match status" value="1"/>
</dbReference>
<name>A0A6F9E6T0_9BACL</name>
<organism evidence="10 11">
    <name type="scientific">Kyrpidia spormannii</name>
    <dbReference type="NCBI Taxonomy" id="2055160"/>
    <lineage>
        <taxon>Bacteria</taxon>
        <taxon>Bacillati</taxon>
        <taxon>Bacillota</taxon>
        <taxon>Bacilli</taxon>
        <taxon>Bacillales</taxon>
        <taxon>Alicyclobacillaceae</taxon>
        <taxon>Kyrpidia</taxon>
    </lineage>
</organism>